<protein>
    <submittedName>
        <fullName evidence="7">Uncharacterized protein</fullName>
    </submittedName>
</protein>
<dbReference type="Pfam" id="PF00872">
    <property type="entry name" value="Transposase_mut"/>
    <property type="match status" value="1"/>
</dbReference>
<evidence type="ECO:0000256" key="6">
    <source>
        <dbReference type="SAM" id="MobiDB-lite"/>
    </source>
</evidence>
<organism evidence="7 8">
    <name type="scientific">Aquibium oceanicum</name>
    <dbReference type="NCBI Taxonomy" id="1670800"/>
    <lineage>
        <taxon>Bacteria</taxon>
        <taxon>Pseudomonadati</taxon>
        <taxon>Pseudomonadota</taxon>
        <taxon>Alphaproteobacteria</taxon>
        <taxon>Hyphomicrobiales</taxon>
        <taxon>Phyllobacteriaceae</taxon>
        <taxon>Aquibium</taxon>
    </lineage>
</organism>
<evidence type="ECO:0000256" key="4">
    <source>
        <dbReference type="ARBA" id="ARBA00023125"/>
    </source>
</evidence>
<comment type="similarity">
    <text evidence="2">Belongs to the transposase mutator family.</text>
</comment>
<gene>
    <name evidence="7" type="ORF">BSQ44_12100</name>
</gene>
<evidence type="ECO:0000256" key="3">
    <source>
        <dbReference type="ARBA" id="ARBA00022578"/>
    </source>
</evidence>
<dbReference type="InterPro" id="IPR001207">
    <property type="entry name" value="Transposase_mutator"/>
</dbReference>
<name>A0A1L3SRT1_9HYPH</name>
<feature type="region of interest" description="Disordered" evidence="6">
    <location>
        <begin position="1"/>
        <end position="21"/>
    </location>
</feature>
<keyword evidence="3" id="KW-0815">Transposition</keyword>
<sequence>MHKTDIQSSESESESSRRDLAQRLRRSASGCLLRPGSADFLVELMAGGLRCVELVASDEPAGLFSAIGEVIPEVARQRCTFNFTQSARSSTTQALR</sequence>
<dbReference type="Proteomes" id="UP000182840">
    <property type="component" value="Chromosome"/>
</dbReference>
<proteinExistence type="inferred from homology"/>
<dbReference type="OrthoDB" id="165209at2"/>
<evidence type="ECO:0000313" key="8">
    <source>
        <dbReference type="Proteomes" id="UP000182840"/>
    </source>
</evidence>
<dbReference type="EMBL" id="CP018171">
    <property type="protein sequence ID" value="APH72025.1"/>
    <property type="molecule type" value="Genomic_DNA"/>
</dbReference>
<dbReference type="AlphaFoldDB" id="A0A1L3SRT1"/>
<evidence type="ECO:0000256" key="2">
    <source>
        <dbReference type="ARBA" id="ARBA00010961"/>
    </source>
</evidence>
<keyword evidence="8" id="KW-1185">Reference proteome</keyword>
<dbReference type="KEGG" id="meso:BSQ44_12100"/>
<keyword evidence="4" id="KW-0238">DNA-binding</keyword>
<comment type="function">
    <text evidence="1">Required for the transposition of the insertion element.</text>
</comment>
<dbReference type="GO" id="GO:0003677">
    <property type="term" value="F:DNA binding"/>
    <property type="evidence" value="ECO:0007669"/>
    <property type="project" value="UniProtKB-KW"/>
</dbReference>
<evidence type="ECO:0000256" key="5">
    <source>
        <dbReference type="ARBA" id="ARBA00023172"/>
    </source>
</evidence>
<accession>A0A1L3SRT1</accession>
<evidence type="ECO:0000313" key="7">
    <source>
        <dbReference type="EMBL" id="APH72025.1"/>
    </source>
</evidence>
<reference evidence="8" key="1">
    <citation type="submission" date="2016-11" db="EMBL/GenBank/DDBJ databases">
        <title>Mesorhizobium oceanicum sp. nov., isolated from deep seawater in South China Sea.</title>
        <authorList>
            <person name="Fu G.-Y."/>
        </authorList>
    </citation>
    <scope>NUCLEOTIDE SEQUENCE [LARGE SCALE GENOMIC DNA]</scope>
    <source>
        <strain evidence="8">B7</strain>
    </source>
</reference>
<keyword evidence="5" id="KW-0233">DNA recombination</keyword>
<dbReference type="GO" id="GO:0004803">
    <property type="term" value="F:transposase activity"/>
    <property type="evidence" value="ECO:0007669"/>
    <property type="project" value="InterPro"/>
</dbReference>
<dbReference type="GO" id="GO:0006313">
    <property type="term" value="P:DNA transposition"/>
    <property type="evidence" value="ECO:0007669"/>
    <property type="project" value="InterPro"/>
</dbReference>
<evidence type="ECO:0000256" key="1">
    <source>
        <dbReference type="ARBA" id="ARBA00002190"/>
    </source>
</evidence>